<comment type="caution">
    <text evidence="6">The sequence shown here is derived from an EMBL/GenBank/DDBJ whole genome shotgun (WGS) entry which is preliminary data.</text>
</comment>
<organism evidence="6 7">
    <name type="scientific">Nocardia aurantia</name>
    <dbReference type="NCBI Taxonomy" id="2585199"/>
    <lineage>
        <taxon>Bacteria</taxon>
        <taxon>Bacillati</taxon>
        <taxon>Actinomycetota</taxon>
        <taxon>Actinomycetes</taxon>
        <taxon>Mycobacteriales</taxon>
        <taxon>Nocardiaceae</taxon>
        <taxon>Nocardia</taxon>
    </lineage>
</organism>
<proteinExistence type="predicted"/>
<dbReference type="RefSeq" id="WP_153342381.1">
    <property type="nucleotide sequence ID" value="NZ_WEGI01000006.1"/>
</dbReference>
<dbReference type="Gene3D" id="1.10.357.10">
    <property type="entry name" value="Tetracycline Repressor, domain 2"/>
    <property type="match status" value="1"/>
</dbReference>
<evidence type="ECO:0000256" key="2">
    <source>
        <dbReference type="ARBA" id="ARBA00023125"/>
    </source>
</evidence>
<dbReference type="SUPFAM" id="SSF46689">
    <property type="entry name" value="Homeodomain-like"/>
    <property type="match status" value="1"/>
</dbReference>
<evidence type="ECO:0000313" key="6">
    <source>
        <dbReference type="EMBL" id="MQY27326.1"/>
    </source>
</evidence>
<dbReference type="InterPro" id="IPR050109">
    <property type="entry name" value="HTH-type_TetR-like_transc_reg"/>
</dbReference>
<dbReference type="OrthoDB" id="3474596at2"/>
<reference evidence="6 7" key="1">
    <citation type="submission" date="2019-10" db="EMBL/GenBank/DDBJ databases">
        <title>Nocardia macrotermitis sp. nov. and Nocardia aurantia sp. nov., isolated from the gut of fungus growing-termite Macrotermes natalensis.</title>
        <authorList>
            <person name="Benndorf R."/>
            <person name="Schwitalla J."/>
            <person name="Martin K."/>
            <person name="De Beer W."/>
            <person name="Kaster A.-K."/>
            <person name="Vollmers J."/>
            <person name="Poulsen M."/>
            <person name="Beemelmanns C."/>
        </authorList>
    </citation>
    <scope>NUCLEOTIDE SEQUENCE [LARGE SCALE GENOMIC DNA]</scope>
    <source>
        <strain evidence="6 7">RB56</strain>
    </source>
</reference>
<evidence type="ECO:0000259" key="5">
    <source>
        <dbReference type="PROSITE" id="PS50977"/>
    </source>
</evidence>
<dbReference type="Pfam" id="PF00440">
    <property type="entry name" value="TetR_N"/>
    <property type="match status" value="1"/>
</dbReference>
<dbReference type="Proteomes" id="UP000431401">
    <property type="component" value="Unassembled WGS sequence"/>
</dbReference>
<evidence type="ECO:0000256" key="1">
    <source>
        <dbReference type="ARBA" id="ARBA00023015"/>
    </source>
</evidence>
<dbReference type="GO" id="GO:0000976">
    <property type="term" value="F:transcription cis-regulatory region binding"/>
    <property type="evidence" value="ECO:0007669"/>
    <property type="project" value="TreeGrafter"/>
</dbReference>
<sequence>MTESPRRMGAETSKTRDLLLDCVERLMLDEGYAAVTFRAIAAKAGVTAGLVQYYFRTLDGIFLAAIRRYSERNIAHLTEALKGPPDRLLRVLWEYAWDESASALTTEFMALGNHRKSVRAEIADVTEQVRRLQLEALASRAVDGGILGSQLTPGGLLLLITGIPKFLTLEEGIGVRTAHQELVDAFEHYLNSIDSSGPSERRRSRSRRVDD</sequence>
<feature type="domain" description="HTH tetR-type" evidence="5">
    <location>
        <begin position="13"/>
        <end position="73"/>
    </location>
</feature>
<evidence type="ECO:0000256" key="3">
    <source>
        <dbReference type="ARBA" id="ARBA00023163"/>
    </source>
</evidence>
<keyword evidence="3" id="KW-0804">Transcription</keyword>
<feature type="DNA-binding region" description="H-T-H motif" evidence="4">
    <location>
        <begin position="36"/>
        <end position="55"/>
    </location>
</feature>
<protein>
    <recommendedName>
        <fullName evidence="5">HTH tetR-type domain-containing protein</fullName>
    </recommendedName>
</protein>
<dbReference type="InterPro" id="IPR009057">
    <property type="entry name" value="Homeodomain-like_sf"/>
</dbReference>
<keyword evidence="7" id="KW-1185">Reference proteome</keyword>
<dbReference type="PROSITE" id="PS50977">
    <property type="entry name" value="HTH_TETR_2"/>
    <property type="match status" value="1"/>
</dbReference>
<gene>
    <name evidence="6" type="ORF">NRB56_29090</name>
</gene>
<name>A0A7K0DNK0_9NOCA</name>
<dbReference type="PANTHER" id="PTHR30055">
    <property type="entry name" value="HTH-TYPE TRANSCRIPTIONAL REGULATOR RUTR"/>
    <property type="match status" value="1"/>
</dbReference>
<evidence type="ECO:0000313" key="7">
    <source>
        <dbReference type="Proteomes" id="UP000431401"/>
    </source>
</evidence>
<dbReference type="PANTHER" id="PTHR30055:SF234">
    <property type="entry name" value="HTH-TYPE TRANSCRIPTIONAL REGULATOR BETI"/>
    <property type="match status" value="1"/>
</dbReference>
<evidence type="ECO:0000256" key="4">
    <source>
        <dbReference type="PROSITE-ProRule" id="PRU00335"/>
    </source>
</evidence>
<accession>A0A7K0DNK0</accession>
<keyword evidence="1" id="KW-0805">Transcription regulation</keyword>
<dbReference type="InterPro" id="IPR001647">
    <property type="entry name" value="HTH_TetR"/>
</dbReference>
<dbReference type="GO" id="GO:0003700">
    <property type="term" value="F:DNA-binding transcription factor activity"/>
    <property type="evidence" value="ECO:0007669"/>
    <property type="project" value="TreeGrafter"/>
</dbReference>
<keyword evidence="2 4" id="KW-0238">DNA-binding</keyword>
<dbReference type="AlphaFoldDB" id="A0A7K0DNK0"/>
<dbReference type="EMBL" id="WEGI01000006">
    <property type="protein sequence ID" value="MQY27326.1"/>
    <property type="molecule type" value="Genomic_DNA"/>
</dbReference>